<organism evidence="3">
    <name type="scientific">Singulisphaera sp. Ch08</name>
    <dbReference type="NCBI Taxonomy" id="3120278"/>
    <lineage>
        <taxon>Bacteria</taxon>
        <taxon>Pseudomonadati</taxon>
        <taxon>Planctomycetota</taxon>
        <taxon>Planctomycetia</taxon>
        <taxon>Isosphaerales</taxon>
        <taxon>Isosphaeraceae</taxon>
        <taxon>Singulisphaera</taxon>
    </lineage>
</organism>
<dbReference type="GO" id="GO:0009116">
    <property type="term" value="P:nucleoside metabolic process"/>
    <property type="evidence" value="ECO:0007669"/>
    <property type="project" value="InterPro"/>
</dbReference>
<dbReference type="InterPro" id="IPR035994">
    <property type="entry name" value="Nucleoside_phosphorylase_sf"/>
</dbReference>
<name>A0AAU7CC30_9BACT</name>
<evidence type="ECO:0000259" key="2">
    <source>
        <dbReference type="Pfam" id="PF01048"/>
    </source>
</evidence>
<dbReference type="CDD" id="cd17877">
    <property type="entry name" value="NP_MTAN-like"/>
    <property type="match status" value="1"/>
</dbReference>
<accession>A0AAU7CC30</accession>
<dbReference type="RefSeq" id="WP_406695426.1">
    <property type="nucleotide sequence ID" value="NZ_CP155447.1"/>
</dbReference>
<feature type="region of interest" description="Disordered" evidence="1">
    <location>
        <begin position="1"/>
        <end position="22"/>
    </location>
</feature>
<evidence type="ECO:0000313" key="3">
    <source>
        <dbReference type="EMBL" id="XBH02685.1"/>
    </source>
</evidence>
<dbReference type="GO" id="GO:0005829">
    <property type="term" value="C:cytosol"/>
    <property type="evidence" value="ECO:0007669"/>
    <property type="project" value="TreeGrafter"/>
</dbReference>
<proteinExistence type="predicted"/>
<evidence type="ECO:0000256" key="1">
    <source>
        <dbReference type="SAM" id="MobiDB-lite"/>
    </source>
</evidence>
<protein>
    <submittedName>
        <fullName evidence="3">Nucleoside phosphorylase</fullName>
    </submittedName>
</protein>
<dbReference type="PANTHER" id="PTHR46832:SF1">
    <property type="entry name" value="5'-METHYLTHIOADENOSINE_S-ADENOSYLHOMOCYSTEINE NUCLEOSIDASE"/>
    <property type="match status" value="1"/>
</dbReference>
<feature type="domain" description="Nucleoside phosphorylase" evidence="2">
    <location>
        <begin position="142"/>
        <end position="210"/>
    </location>
</feature>
<dbReference type="GO" id="GO:0008930">
    <property type="term" value="F:methylthioadenosine nucleosidase activity"/>
    <property type="evidence" value="ECO:0007669"/>
    <property type="project" value="TreeGrafter"/>
</dbReference>
<feature type="domain" description="Nucleoside phosphorylase" evidence="2">
    <location>
        <begin position="29"/>
        <end position="131"/>
    </location>
</feature>
<dbReference type="PANTHER" id="PTHR46832">
    <property type="entry name" value="5'-METHYLTHIOADENOSINE/S-ADENOSYLHOMOCYSTEINE NUCLEOSIDASE"/>
    <property type="match status" value="1"/>
</dbReference>
<dbReference type="SUPFAM" id="SSF53167">
    <property type="entry name" value="Purine and uridine phosphorylases"/>
    <property type="match status" value="1"/>
</dbReference>
<gene>
    <name evidence="3" type="ORF">V5E97_30825</name>
</gene>
<dbReference type="GO" id="GO:0008782">
    <property type="term" value="F:adenosylhomocysteine nucleosidase activity"/>
    <property type="evidence" value="ECO:0007669"/>
    <property type="project" value="TreeGrafter"/>
</dbReference>
<dbReference type="Gene3D" id="3.40.50.1580">
    <property type="entry name" value="Nucleoside phosphorylase domain"/>
    <property type="match status" value="1"/>
</dbReference>
<dbReference type="EMBL" id="CP155447">
    <property type="protein sequence ID" value="XBH02685.1"/>
    <property type="molecule type" value="Genomic_DNA"/>
</dbReference>
<dbReference type="Pfam" id="PF01048">
    <property type="entry name" value="PNP_UDP_1"/>
    <property type="match status" value="2"/>
</dbReference>
<dbReference type="InterPro" id="IPR000845">
    <property type="entry name" value="Nucleoside_phosphorylase_d"/>
</dbReference>
<reference evidence="3" key="1">
    <citation type="submission" date="2024-05" db="EMBL/GenBank/DDBJ databases">
        <title>Planctomycetes of the genus Singulisphaera possess chitinolytic capabilities.</title>
        <authorList>
            <person name="Ivanova A."/>
        </authorList>
    </citation>
    <scope>NUCLEOTIDE SEQUENCE</scope>
    <source>
        <strain evidence="3">Ch08T</strain>
    </source>
</reference>
<sequence length="266" mass="28093">MSSGTSAGAATNPEDGASAASAPAPVPVDIGIVAAMSIEVGFLMDRMKRVRKYAGPKHSVIEGECEGKVVALIVAGMGREAARRGAQLLIDGHRPRWILSAGFAGALDPELRRNDIVMASEVLDLDGQKFAIDVGVPQSAPGPRVRSGRLLTVDAIVRTAAEKAELRERFGADLVDMETSGVASLCSERSVRFLSIRVISDEAGIDLPAEVVSLMTRSGSYQVGAALRAIWKRPSSLKDFWALHEHAQEAADRLATITAGAIAELP</sequence>
<dbReference type="GO" id="GO:0019284">
    <property type="term" value="P:L-methionine salvage from S-adenosylmethionine"/>
    <property type="evidence" value="ECO:0007669"/>
    <property type="project" value="TreeGrafter"/>
</dbReference>
<dbReference type="AlphaFoldDB" id="A0AAU7CC30"/>